<feature type="transmembrane region" description="Helical" evidence="7">
    <location>
        <begin position="118"/>
        <end position="144"/>
    </location>
</feature>
<dbReference type="AlphaFoldDB" id="A0A0K0XGF0"/>
<keyword evidence="6 7" id="KW-0472">Membrane</keyword>
<dbReference type="PROSITE" id="PS00217">
    <property type="entry name" value="SUGAR_TRANSPORT_2"/>
    <property type="match status" value="1"/>
</dbReference>
<dbReference type="SUPFAM" id="SSF103473">
    <property type="entry name" value="MFS general substrate transporter"/>
    <property type="match status" value="1"/>
</dbReference>
<keyword evidence="5 7" id="KW-1133">Transmembrane helix</keyword>
<dbReference type="Proteomes" id="UP000062255">
    <property type="component" value="Chromosome"/>
</dbReference>
<feature type="transmembrane region" description="Helical" evidence="7">
    <location>
        <begin position="195"/>
        <end position="212"/>
    </location>
</feature>
<dbReference type="PROSITE" id="PS00216">
    <property type="entry name" value="SUGAR_TRANSPORT_1"/>
    <property type="match status" value="1"/>
</dbReference>
<evidence type="ECO:0000256" key="4">
    <source>
        <dbReference type="ARBA" id="ARBA00022692"/>
    </source>
</evidence>
<feature type="domain" description="Major facilitator superfamily (MFS) profile" evidence="8">
    <location>
        <begin position="18"/>
        <end position="427"/>
    </location>
</feature>
<evidence type="ECO:0000313" key="10">
    <source>
        <dbReference type="Proteomes" id="UP000062255"/>
    </source>
</evidence>
<dbReference type="InterPro" id="IPR036259">
    <property type="entry name" value="MFS_trans_sf"/>
</dbReference>
<evidence type="ECO:0000256" key="7">
    <source>
        <dbReference type="SAM" id="Phobius"/>
    </source>
</evidence>
<feature type="transmembrane region" description="Helical" evidence="7">
    <location>
        <begin position="47"/>
        <end position="71"/>
    </location>
</feature>
<dbReference type="EMBL" id="CP012150">
    <property type="protein sequence ID" value="AKS36475.1"/>
    <property type="molecule type" value="Genomic_DNA"/>
</dbReference>
<accession>A0A0K0XGF0</accession>
<dbReference type="GO" id="GO:0022857">
    <property type="term" value="F:transmembrane transporter activity"/>
    <property type="evidence" value="ECO:0007669"/>
    <property type="project" value="InterPro"/>
</dbReference>
<dbReference type="InterPro" id="IPR020846">
    <property type="entry name" value="MFS_dom"/>
</dbReference>
<dbReference type="PANTHER" id="PTHR43045:SF2">
    <property type="entry name" value="INNER MEMBRANE METABOLITE TRANSPORT PROTEIN YHJE"/>
    <property type="match status" value="1"/>
</dbReference>
<feature type="transmembrane region" description="Helical" evidence="7">
    <location>
        <begin position="375"/>
        <end position="396"/>
    </location>
</feature>
<dbReference type="InterPro" id="IPR011701">
    <property type="entry name" value="MFS"/>
</dbReference>
<evidence type="ECO:0000313" key="9">
    <source>
        <dbReference type="EMBL" id="AKS36475.1"/>
    </source>
</evidence>
<evidence type="ECO:0000256" key="1">
    <source>
        <dbReference type="ARBA" id="ARBA00004651"/>
    </source>
</evidence>
<evidence type="ECO:0000256" key="5">
    <source>
        <dbReference type="ARBA" id="ARBA00022989"/>
    </source>
</evidence>
<dbReference type="STRING" id="134601.AFA91_19435"/>
<dbReference type="Gene3D" id="1.20.1250.20">
    <property type="entry name" value="MFS general substrate transporter like domains"/>
    <property type="match status" value="2"/>
</dbReference>
<dbReference type="KEGG" id="mgo:AFA91_19435"/>
<keyword evidence="2" id="KW-0813">Transport</keyword>
<dbReference type="PROSITE" id="PS50850">
    <property type="entry name" value="MFS"/>
    <property type="match status" value="1"/>
</dbReference>
<gene>
    <name evidence="9" type="ORF">AFA91_19435</name>
</gene>
<feature type="transmembrane region" description="Helical" evidence="7">
    <location>
        <begin position="402"/>
        <end position="422"/>
    </location>
</feature>
<feature type="transmembrane region" description="Helical" evidence="7">
    <location>
        <begin position="336"/>
        <end position="354"/>
    </location>
</feature>
<sequence>MESAPTANPESQHGIKRVATASFIGTVIEFYDFGIYGTAAALVFPHVFFPALGPAAGTVASFATFGVAFAARPFGSLLFGHFGDRYGRKKTLVATMLLMGIATILVGLMPTAAQIGVIAPILLVALRILQGLAAGGEYAGAVLFSSEHAPKAQRGFWGSFANLGGGGAIVLSNATFFLTAILVSDEDFVNWAWRVPFLASFLLVIVGLWIRLTTGESPVFTKEVKRGGTSRIPFVEAFKHQSREIALAIGILTMIMALVYVGGTYLVNYGTKELGLSRTYVLGMAMVGGLAVTLGCVIGAIMSDRFGRRFVLGCTATIGILWTLALFPILDMRSHAAFAVGLPVTALLAGIGTGPQGAFLSELFHTRYRYTAAGFSYSVAGMIGGGLLPIVGAWIVGAVGSMALGAILAVVCIISLICMAVLGETRHYDLDRAVATDDAEQS</sequence>
<evidence type="ECO:0000256" key="2">
    <source>
        <dbReference type="ARBA" id="ARBA00022448"/>
    </source>
</evidence>
<reference evidence="9 10" key="1">
    <citation type="submission" date="2015-07" db="EMBL/GenBank/DDBJ databases">
        <title>Complete genome sequence of Mycobacterium goodii X7B, a facultative thermophilic biodesulfurizing bacterium.</title>
        <authorList>
            <person name="Yu B."/>
            <person name="Li F."/>
            <person name="Xu P."/>
        </authorList>
    </citation>
    <scope>NUCLEOTIDE SEQUENCE [LARGE SCALE GENOMIC DNA]</scope>
    <source>
        <strain evidence="9 10">X7B</strain>
    </source>
</reference>
<feature type="transmembrane region" description="Helical" evidence="7">
    <location>
        <begin position="279"/>
        <end position="303"/>
    </location>
</feature>
<keyword evidence="3" id="KW-1003">Cell membrane</keyword>
<protein>
    <submittedName>
        <fullName evidence="9">MFS transporter</fullName>
    </submittedName>
</protein>
<feature type="transmembrane region" description="Helical" evidence="7">
    <location>
        <begin position="310"/>
        <end position="330"/>
    </location>
</feature>
<dbReference type="GO" id="GO:0005886">
    <property type="term" value="C:plasma membrane"/>
    <property type="evidence" value="ECO:0007669"/>
    <property type="project" value="UniProtKB-SubCell"/>
</dbReference>
<dbReference type="PATRIC" id="fig|134601.6.peg.4024"/>
<evidence type="ECO:0000259" key="8">
    <source>
        <dbReference type="PROSITE" id="PS50850"/>
    </source>
</evidence>
<dbReference type="PANTHER" id="PTHR43045">
    <property type="entry name" value="SHIKIMATE TRANSPORTER"/>
    <property type="match status" value="1"/>
</dbReference>
<dbReference type="CDD" id="cd17369">
    <property type="entry name" value="MFS_ShiA_like"/>
    <property type="match status" value="1"/>
</dbReference>
<comment type="subcellular location">
    <subcellularLocation>
        <location evidence="1">Cell membrane</location>
        <topology evidence="1">Multi-pass membrane protein</topology>
    </subcellularLocation>
</comment>
<dbReference type="InterPro" id="IPR005829">
    <property type="entry name" value="Sugar_transporter_CS"/>
</dbReference>
<keyword evidence="4 7" id="KW-0812">Transmembrane</keyword>
<name>A0A0K0XGF0_MYCGD</name>
<evidence type="ECO:0000256" key="6">
    <source>
        <dbReference type="ARBA" id="ARBA00023136"/>
    </source>
</evidence>
<feature type="transmembrane region" description="Helical" evidence="7">
    <location>
        <begin position="156"/>
        <end position="183"/>
    </location>
</feature>
<evidence type="ECO:0000256" key="3">
    <source>
        <dbReference type="ARBA" id="ARBA00022475"/>
    </source>
</evidence>
<feature type="transmembrane region" description="Helical" evidence="7">
    <location>
        <begin position="92"/>
        <end position="112"/>
    </location>
</feature>
<dbReference type="Pfam" id="PF07690">
    <property type="entry name" value="MFS_1"/>
    <property type="match status" value="1"/>
</dbReference>
<organism evidence="9 10">
    <name type="scientific">Mycolicibacterium goodii</name>
    <name type="common">Mycobacterium goodii</name>
    <dbReference type="NCBI Taxonomy" id="134601"/>
    <lineage>
        <taxon>Bacteria</taxon>
        <taxon>Bacillati</taxon>
        <taxon>Actinomycetota</taxon>
        <taxon>Actinomycetes</taxon>
        <taxon>Mycobacteriales</taxon>
        <taxon>Mycobacteriaceae</taxon>
        <taxon>Mycolicibacterium</taxon>
    </lineage>
</organism>
<proteinExistence type="predicted"/>
<feature type="transmembrane region" description="Helical" evidence="7">
    <location>
        <begin position="245"/>
        <end position="267"/>
    </location>
</feature>